<dbReference type="EMBL" id="JAGIKZ010000007">
    <property type="protein sequence ID" value="MBP2241186.1"/>
    <property type="molecule type" value="Genomic_DNA"/>
</dbReference>
<accession>A0ABS4RE59</accession>
<evidence type="ECO:0000313" key="3">
    <source>
        <dbReference type="Proteomes" id="UP001519293"/>
    </source>
</evidence>
<keyword evidence="3" id="KW-1185">Reference proteome</keyword>
<organism evidence="2 3">
    <name type="scientific">Cytobacillus eiseniae</name>
    <dbReference type="NCBI Taxonomy" id="762947"/>
    <lineage>
        <taxon>Bacteria</taxon>
        <taxon>Bacillati</taxon>
        <taxon>Bacillota</taxon>
        <taxon>Bacilli</taxon>
        <taxon>Bacillales</taxon>
        <taxon>Bacillaceae</taxon>
        <taxon>Cytobacillus</taxon>
    </lineage>
</organism>
<evidence type="ECO:0000313" key="2">
    <source>
        <dbReference type="EMBL" id="MBP2241186.1"/>
    </source>
</evidence>
<dbReference type="RefSeq" id="WP_066392853.1">
    <property type="nucleotide sequence ID" value="NZ_JAGIKZ010000007.1"/>
</dbReference>
<dbReference type="PROSITE" id="PS51707">
    <property type="entry name" value="CYTH"/>
    <property type="match status" value="1"/>
</dbReference>
<feature type="domain" description="CYTH" evidence="1">
    <location>
        <begin position="4"/>
        <end position="192"/>
    </location>
</feature>
<gene>
    <name evidence="2" type="ORF">J2Z40_001748</name>
</gene>
<dbReference type="InterPro" id="IPR023577">
    <property type="entry name" value="CYTH_domain"/>
</dbReference>
<dbReference type="SMART" id="SM01118">
    <property type="entry name" value="CYTH"/>
    <property type="match status" value="1"/>
</dbReference>
<comment type="caution">
    <text evidence="2">The sequence shown here is derived from an EMBL/GenBank/DDBJ whole genome shotgun (WGS) entry which is preliminary data.</text>
</comment>
<dbReference type="CDD" id="cd07762">
    <property type="entry name" value="CYTH-like_Pase_1"/>
    <property type="match status" value="1"/>
</dbReference>
<dbReference type="SUPFAM" id="SSF55154">
    <property type="entry name" value="CYTH-like phosphatases"/>
    <property type="match status" value="1"/>
</dbReference>
<protein>
    <submittedName>
        <fullName evidence="2">Uncharacterized protein YjbK</fullName>
    </submittedName>
</protein>
<dbReference type="Gene3D" id="2.40.320.10">
    <property type="entry name" value="Hypothetical Protein Pfu-838710-001"/>
    <property type="match status" value="1"/>
</dbReference>
<name>A0ABS4RE59_9BACI</name>
<sequence length="196" mass="23188">MSQNIEIEFKNMITKQEFEKVKQFFAIKEIDFFTQENHYFDTPDFALKEQGSALRIRKKADQYELTLKQPHPDGLLETNENLDAETANQIFANGHINNEKILSILTNMSIDPKRIRYFGSLTTKRAEIAFQEGLLVLDNSYYLTIEDFEIEYEVSNREKGEAIFLALLEKLSIPIRQTENKIKRFYFEKYKQDYSE</sequence>
<dbReference type="Proteomes" id="UP001519293">
    <property type="component" value="Unassembled WGS sequence"/>
</dbReference>
<dbReference type="Pfam" id="PF01928">
    <property type="entry name" value="CYTH"/>
    <property type="match status" value="1"/>
</dbReference>
<dbReference type="InterPro" id="IPR033469">
    <property type="entry name" value="CYTH-like_dom_sf"/>
</dbReference>
<proteinExistence type="predicted"/>
<reference evidence="2 3" key="1">
    <citation type="submission" date="2021-03" db="EMBL/GenBank/DDBJ databases">
        <title>Genomic Encyclopedia of Type Strains, Phase IV (KMG-IV): sequencing the most valuable type-strain genomes for metagenomic binning, comparative biology and taxonomic classification.</title>
        <authorList>
            <person name="Goeker M."/>
        </authorList>
    </citation>
    <scope>NUCLEOTIDE SEQUENCE [LARGE SCALE GENOMIC DNA]</scope>
    <source>
        <strain evidence="2 3">DSM 26675</strain>
    </source>
</reference>
<dbReference type="PIRSF" id="PIRSF012526">
    <property type="entry name" value="CYTH_UCP012526"/>
    <property type="match status" value="1"/>
</dbReference>
<evidence type="ECO:0000259" key="1">
    <source>
        <dbReference type="PROSITE" id="PS51707"/>
    </source>
</evidence>
<dbReference type="InterPro" id="IPR009195">
    <property type="entry name" value="Uncharacterised_YjbK"/>
</dbReference>